<evidence type="ECO:0000313" key="3">
    <source>
        <dbReference type="Proteomes" id="UP000032522"/>
    </source>
</evidence>
<evidence type="ECO:0000313" key="2">
    <source>
        <dbReference type="EMBL" id="KJE26123.1"/>
    </source>
</evidence>
<accession>A0A0D8BPI4</accession>
<dbReference type="EMBL" id="JYBP01000003">
    <property type="protein sequence ID" value="KJE26123.1"/>
    <property type="molecule type" value="Genomic_DNA"/>
</dbReference>
<keyword evidence="1" id="KW-0175">Coiled coil</keyword>
<name>A0A0D8BPI4_GEOKU</name>
<sequence length="436" mass="49982">MALKIAKGKVSEKDWSSVDKSSIWRRLKQALEDGEQGATEAVREMYAVVKANINADLTQADCWAPHHEIQGDTLVLNKNGLTAAVAALAGARSEPNLTAEQKRQAAKHLLRHYRELKMEAPESLLKMAGEKMSNSEEVTCLNEKLYYIGKFTETVVNEQDEDMLKMAELFSVGAHRGVEYTEQDLEELANNFDPSEEVPIQIDHSESAKDTVGYLESVEVKDGKLLGVLRIIDDFAKERIRKNLMKKLSISFYLKHTEEGFKPYKLREVSLVAFPQVKTARLFSENGYISTYEENKEVGKMADKEKAVNLSELRAEIRKEIEQEIHAEYAELTKRLEALEKVQQQFSESQVKAKIEAFQEENKIVPAQVDALEKLLKTFNEEQMGLFDEFMKNFQKVDLSEQGEVQQPEKEQEKDQAQDDFEKFYEEYVKKYGRTL</sequence>
<feature type="coiled-coil region" evidence="1">
    <location>
        <begin position="322"/>
        <end position="349"/>
    </location>
</feature>
<dbReference type="Proteomes" id="UP000032522">
    <property type="component" value="Unassembled WGS sequence"/>
</dbReference>
<dbReference type="AlphaFoldDB" id="A0A0D8BPI4"/>
<protein>
    <submittedName>
        <fullName evidence="2">Uncharacterized protein</fullName>
    </submittedName>
</protein>
<comment type="caution">
    <text evidence="2">The sequence shown here is derived from an EMBL/GenBank/DDBJ whole genome shotgun (WGS) entry which is preliminary data.</text>
</comment>
<gene>
    <name evidence="2" type="ORF">LG52_24</name>
</gene>
<dbReference type="PATRIC" id="fig|1462.6.peg.131"/>
<dbReference type="RefSeq" id="WP_231584408.1">
    <property type="nucleotide sequence ID" value="NZ_JYBP01000003.1"/>
</dbReference>
<proteinExistence type="predicted"/>
<evidence type="ECO:0000256" key="1">
    <source>
        <dbReference type="SAM" id="Coils"/>
    </source>
</evidence>
<reference evidence="2 3" key="1">
    <citation type="submission" date="2015-01" db="EMBL/GenBank/DDBJ databases">
        <authorList>
            <person name="Filippidou S."/>
            <person name="Jeanneret N."/>
            <person name="Russel-Delif L."/>
            <person name="Junier T."/>
            <person name="Wunderlin T."/>
            <person name="Molina V."/>
            <person name="Johnson S.L."/>
            <person name="Davenport K.W."/>
            <person name="Chain P.S."/>
            <person name="Dorador C."/>
            <person name="Junier P."/>
        </authorList>
    </citation>
    <scope>NUCLEOTIDE SEQUENCE [LARGE SCALE GENOMIC DNA]</scope>
    <source>
        <strain evidence="2 3">Et7/4</strain>
    </source>
</reference>
<organism evidence="2 3">
    <name type="scientific">Geobacillus kaustophilus</name>
    <dbReference type="NCBI Taxonomy" id="1462"/>
    <lineage>
        <taxon>Bacteria</taxon>
        <taxon>Bacillati</taxon>
        <taxon>Bacillota</taxon>
        <taxon>Bacilli</taxon>
        <taxon>Bacillales</taxon>
        <taxon>Anoxybacillaceae</taxon>
        <taxon>Geobacillus</taxon>
        <taxon>Geobacillus thermoleovorans group</taxon>
    </lineage>
</organism>